<protein>
    <submittedName>
        <fullName evidence="1">Uncharacterized protein</fullName>
    </submittedName>
</protein>
<sequence length="237" mass="26497">MRIQNTKRSARIIAMMDENVGHSPFNSFLSLNELGNCVSVHFTVYIKLINITVLCKSPFNDINQGYQCPRYDPSVRWQLANLVYIQYDEHRFELSSCAKFNATHSYHGSLLLEDTGATAEYGQLLPMWQSKLTQAEMVHFTYSGNCEHCFFRNEYIVDIPYTEPELGQVGAYPYCVNGTQESHIARSQSGAGLTGRATLHVVLLSFATVLLVGGLVLCKRNAASVNTVAPARESDKT</sequence>
<accession>A0A182J5V8</accession>
<dbReference type="VEuPathDB" id="VectorBase:AATE011944"/>
<evidence type="ECO:0000313" key="1">
    <source>
        <dbReference type="EnsemblMetazoa" id="AATE011944-PA.1"/>
    </source>
</evidence>
<reference evidence="1" key="1">
    <citation type="submission" date="2022-08" db="UniProtKB">
        <authorList>
            <consortium name="EnsemblMetazoa"/>
        </authorList>
    </citation>
    <scope>IDENTIFICATION</scope>
    <source>
        <strain evidence="1">EBRO</strain>
    </source>
</reference>
<organism evidence="1">
    <name type="scientific">Anopheles atroparvus</name>
    <name type="common">European mosquito</name>
    <dbReference type="NCBI Taxonomy" id="41427"/>
    <lineage>
        <taxon>Eukaryota</taxon>
        <taxon>Metazoa</taxon>
        <taxon>Ecdysozoa</taxon>
        <taxon>Arthropoda</taxon>
        <taxon>Hexapoda</taxon>
        <taxon>Insecta</taxon>
        <taxon>Pterygota</taxon>
        <taxon>Neoptera</taxon>
        <taxon>Endopterygota</taxon>
        <taxon>Diptera</taxon>
        <taxon>Nematocera</taxon>
        <taxon>Culicoidea</taxon>
        <taxon>Culicidae</taxon>
        <taxon>Anophelinae</taxon>
        <taxon>Anopheles</taxon>
    </lineage>
</organism>
<proteinExistence type="predicted"/>
<dbReference type="AlphaFoldDB" id="A0A182J5V8"/>
<dbReference type="EnsemblMetazoa" id="AATE011944-RA">
    <property type="protein sequence ID" value="AATE011944-PA.1"/>
    <property type="gene ID" value="AATE011944"/>
</dbReference>
<name>A0A182J5V8_ANOAO</name>